<evidence type="ECO:0000313" key="5">
    <source>
        <dbReference type="Proteomes" id="UP000280834"/>
    </source>
</evidence>
<feature type="transmembrane region" description="Helical" evidence="3">
    <location>
        <begin position="38"/>
        <end position="60"/>
    </location>
</feature>
<dbReference type="GO" id="GO:0007155">
    <property type="term" value="P:cell adhesion"/>
    <property type="evidence" value="ECO:0007669"/>
    <property type="project" value="InterPro"/>
</dbReference>
<dbReference type="InterPro" id="IPR012902">
    <property type="entry name" value="N_methyl_site"/>
</dbReference>
<evidence type="ECO:0000256" key="2">
    <source>
        <dbReference type="SAM" id="MobiDB-lite"/>
    </source>
</evidence>
<keyword evidence="3" id="KW-0472">Membrane</keyword>
<dbReference type="EMBL" id="UZAG01002784">
    <property type="protein sequence ID" value="VDO14124.1"/>
    <property type="molecule type" value="Genomic_DNA"/>
</dbReference>
<keyword evidence="5" id="KW-1185">Reference proteome</keyword>
<sequence length="274" mass="28571">MLRKVLRSGGRTPGSDNQPNQPGVSEMNRRTIARRAQAGFTLIELMIVVAIIGILAAIALPQYQNYTARSQVTEALNLLGGLKTPLIDISGTSGLAKACSTDAALPGDPTATPPVAPTPAGALNTANGYTLTGKYVASTTATAAADGSDCKVTATFKNTEVNDKLKDLKANCRLCGQGRPMHCIGRLYLSDSEKTSLEILVTLIARSPASSSGHLHERLAAVDLLLRQALAGAPGNVLQGPRIASHSDRRDGPQGVVRLSLPTAIEPATVCLSK</sequence>
<organism evidence="6">
    <name type="scientific">Brugia timori</name>
    <dbReference type="NCBI Taxonomy" id="42155"/>
    <lineage>
        <taxon>Eukaryota</taxon>
        <taxon>Metazoa</taxon>
        <taxon>Ecdysozoa</taxon>
        <taxon>Nematoda</taxon>
        <taxon>Chromadorea</taxon>
        <taxon>Rhabditida</taxon>
        <taxon>Spirurina</taxon>
        <taxon>Spiruromorpha</taxon>
        <taxon>Filarioidea</taxon>
        <taxon>Onchocercidae</taxon>
        <taxon>Brugia</taxon>
    </lineage>
</organism>
<dbReference type="PANTHER" id="PTHR30093:SF34">
    <property type="entry name" value="PREPILIN PEPTIDASE-DEPENDENT PROTEIN D"/>
    <property type="match status" value="1"/>
</dbReference>
<feature type="compositionally biased region" description="Polar residues" evidence="2">
    <location>
        <begin position="14"/>
        <end position="23"/>
    </location>
</feature>
<dbReference type="Proteomes" id="UP000280834">
    <property type="component" value="Unassembled WGS sequence"/>
</dbReference>
<dbReference type="Pfam" id="PF00114">
    <property type="entry name" value="Pilin"/>
    <property type="match status" value="1"/>
</dbReference>
<reference evidence="6" key="1">
    <citation type="submission" date="2017-02" db="UniProtKB">
        <authorList>
            <consortium name="WormBaseParasite"/>
        </authorList>
    </citation>
    <scope>IDENTIFICATION</scope>
</reference>
<evidence type="ECO:0000313" key="6">
    <source>
        <dbReference type="WBParaSite" id="BTMF_0000385001-mRNA-1"/>
    </source>
</evidence>
<dbReference type="InterPro" id="IPR045584">
    <property type="entry name" value="Pilin-like"/>
</dbReference>
<dbReference type="AlphaFoldDB" id="A0A0R3QBX2"/>
<reference evidence="4 5" key="2">
    <citation type="submission" date="2018-11" db="EMBL/GenBank/DDBJ databases">
        <authorList>
            <consortium name="Pathogen Informatics"/>
        </authorList>
    </citation>
    <scope>NUCLEOTIDE SEQUENCE [LARGE SCALE GENOMIC DNA]</scope>
</reference>
<dbReference type="PANTHER" id="PTHR30093">
    <property type="entry name" value="GENERAL SECRETION PATHWAY PROTEIN G"/>
    <property type="match status" value="1"/>
</dbReference>
<gene>
    <name evidence="4" type="ORF">BTMF_LOCUS3153</name>
</gene>
<feature type="region of interest" description="Disordered" evidence="2">
    <location>
        <begin position="1"/>
        <end position="29"/>
    </location>
</feature>
<keyword evidence="1" id="KW-0488">Methylation</keyword>
<accession>A0A0R3QBX2</accession>
<dbReference type="WBParaSite" id="BTMF_0000385001-mRNA-1">
    <property type="protein sequence ID" value="BTMF_0000385001-mRNA-1"/>
    <property type="gene ID" value="BTMF_0000385001"/>
</dbReference>
<proteinExistence type="predicted"/>
<keyword evidence="3" id="KW-1133">Transmembrane helix</keyword>
<dbReference type="Pfam" id="PF07963">
    <property type="entry name" value="N_methyl"/>
    <property type="match status" value="1"/>
</dbReference>
<evidence type="ECO:0000313" key="4">
    <source>
        <dbReference type="EMBL" id="VDO14124.1"/>
    </source>
</evidence>
<dbReference type="Gene3D" id="3.30.700.10">
    <property type="entry name" value="Glycoprotein, Type 4 Pilin"/>
    <property type="match status" value="1"/>
</dbReference>
<evidence type="ECO:0000256" key="1">
    <source>
        <dbReference type="ARBA" id="ARBA00022481"/>
    </source>
</evidence>
<name>A0A0R3QBX2_9BILA</name>
<dbReference type="InterPro" id="IPR001082">
    <property type="entry name" value="Pilin"/>
</dbReference>
<protein>
    <submittedName>
        <fullName evidence="6">Prepilin-type N-terminal cleavage/methylation domain-containing protein</fullName>
    </submittedName>
</protein>
<dbReference type="SUPFAM" id="SSF54523">
    <property type="entry name" value="Pili subunits"/>
    <property type="match status" value="1"/>
</dbReference>
<keyword evidence="3" id="KW-0812">Transmembrane</keyword>
<dbReference type="PROSITE" id="PS00409">
    <property type="entry name" value="PROKAR_NTER_METHYL"/>
    <property type="match status" value="1"/>
</dbReference>
<evidence type="ECO:0000256" key="3">
    <source>
        <dbReference type="SAM" id="Phobius"/>
    </source>
</evidence>
<dbReference type="NCBIfam" id="TIGR02532">
    <property type="entry name" value="IV_pilin_GFxxxE"/>
    <property type="match status" value="1"/>
</dbReference>